<proteinExistence type="predicted"/>
<keyword evidence="3" id="KW-1185">Reference proteome</keyword>
<sequence>MLKPMPLLNQVIHYGRYLLIFSFIGFISCLLISYPYAEYFSIGVQVSAHILTIVLAGIFKLTVVALMAATKELNADSASTKAKDVYATA</sequence>
<reference evidence="2 3" key="1">
    <citation type="submission" date="2020-08" db="EMBL/GenBank/DDBJ databases">
        <title>Genomic Encyclopedia of Type Strains, Phase IV (KMG-IV): sequencing the most valuable type-strain genomes for metagenomic binning, comparative biology and taxonomic classification.</title>
        <authorList>
            <person name="Goeker M."/>
        </authorList>
    </citation>
    <scope>NUCLEOTIDE SEQUENCE [LARGE SCALE GENOMIC DNA]</scope>
    <source>
        <strain evidence="2 3">DSM 26287</strain>
    </source>
</reference>
<keyword evidence="1" id="KW-0472">Membrane</keyword>
<protein>
    <submittedName>
        <fullName evidence="2">Uncharacterized protein</fullName>
    </submittedName>
</protein>
<dbReference type="EMBL" id="JACHHU010000026">
    <property type="protein sequence ID" value="MBB6544234.1"/>
    <property type="molecule type" value="Genomic_DNA"/>
</dbReference>
<accession>A0A7X0NIT5</accession>
<keyword evidence="1" id="KW-1133">Transmembrane helix</keyword>
<evidence type="ECO:0000256" key="1">
    <source>
        <dbReference type="SAM" id="Phobius"/>
    </source>
</evidence>
<gene>
    <name evidence="2" type="ORF">HNQ55_002763</name>
</gene>
<dbReference type="RefSeq" id="WP_184425232.1">
    <property type="nucleotide sequence ID" value="NZ_AP027362.1"/>
</dbReference>
<organism evidence="2 3">
    <name type="scientific">Thalassotalea piscium</name>
    <dbReference type="NCBI Taxonomy" id="1230533"/>
    <lineage>
        <taxon>Bacteria</taxon>
        <taxon>Pseudomonadati</taxon>
        <taxon>Pseudomonadota</taxon>
        <taxon>Gammaproteobacteria</taxon>
        <taxon>Alteromonadales</taxon>
        <taxon>Colwelliaceae</taxon>
        <taxon>Thalassotalea</taxon>
    </lineage>
</organism>
<dbReference type="Proteomes" id="UP000537141">
    <property type="component" value="Unassembled WGS sequence"/>
</dbReference>
<feature type="transmembrane region" description="Helical" evidence="1">
    <location>
        <begin position="46"/>
        <end position="69"/>
    </location>
</feature>
<dbReference type="PROSITE" id="PS51257">
    <property type="entry name" value="PROKAR_LIPOPROTEIN"/>
    <property type="match status" value="1"/>
</dbReference>
<evidence type="ECO:0000313" key="3">
    <source>
        <dbReference type="Proteomes" id="UP000537141"/>
    </source>
</evidence>
<comment type="caution">
    <text evidence="2">The sequence shown here is derived from an EMBL/GenBank/DDBJ whole genome shotgun (WGS) entry which is preliminary data.</text>
</comment>
<evidence type="ECO:0000313" key="2">
    <source>
        <dbReference type="EMBL" id="MBB6544234.1"/>
    </source>
</evidence>
<feature type="transmembrane region" description="Helical" evidence="1">
    <location>
        <begin position="12"/>
        <end position="34"/>
    </location>
</feature>
<dbReference type="AlphaFoldDB" id="A0A7X0NIT5"/>
<keyword evidence="1" id="KW-0812">Transmembrane</keyword>
<name>A0A7X0NIT5_9GAMM</name>